<evidence type="ECO:0000313" key="3">
    <source>
        <dbReference type="Proteomes" id="UP001500897"/>
    </source>
</evidence>
<feature type="region of interest" description="Disordered" evidence="1">
    <location>
        <begin position="83"/>
        <end position="106"/>
    </location>
</feature>
<reference evidence="2 3" key="1">
    <citation type="journal article" date="2019" name="Int. J. Syst. Evol. Microbiol.">
        <title>The Global Catalogue of Microorganisms (GCM) 10K type strain sequencing project: providing services to taxonomists for standard genome sequencing and annotation.</title>
        <authorList>
            <consortium name="The Broad Institute Genomics Platform"/>
            <consortium name="The Broad Institute Genome Sequencing Center for Infectious Disease"/>
            <person name="Wu L."/>
            <person name="Ma J."/>
        </authorList>
    </citation>
    <scope>NUCLEOTIDE SEQUENCE [LARGE SCALE GENOMIC DNA]</scope>
    <source>
        <strain evidence="2 3">JCM 14559</strain>
    </source>
</reference>
<protein>
    <submittedName>
        <fullName evidence="2">Uncharacterized protein</fullName>
    </submittedName>
</protein>
<sequence>MLSRCGLVGPPSAGTADVSLLGTDGAAGKFAGSTDAVAGGSTGAVGRLSYGRMTSAKEFETSNSRKIVSPVTDRAANARAAIRRRGAPMPRPALSRAPGRRQDGAP</sequence>
<evidence type="ECO:0000256" key="1">
    <source>
        <dbReference type="SAM" id="MobiDB-lite"/>
    </source>
</evidence>
<evidence type="ECO:0000313" key="2">
    <source>
        <dbReference type="EMBL" id="GAA2112247.1"/>
    </source>
</evidence>
<proteinExistence type="predicted"/>
<comment type="caution">
    <text evidence="2">The sequence shown here is derived from an EMBL/GenBank/DDBJ whole genome shotgun (WGS) entry which is preliminary data.</text>
</comment>
<name>A0ABN2XIP1_9ACTN</name>
<organism evidence="2 3">
    <name type="scientific">Kitasatospora saccharophila</name>
    <dbReference type="NCBI Taxonomy" id="407973"/>
    <lineage>
        <taxon>Bacteria</taxon>
        <taxon>Bacillati</taxon>
        <taxon>Actinomycetota</taxon>
        <taxon>Actinomycetes</taxon>
        <taxon>Kitasatosporales</taxon>
        <taxon>Streptomycetaceae</taxon>
        <taxon>Kitasatospora</taxon>
    </lineage>
</organism>
<accession>A0ABN2XIP1</accession>
<gene>
    <name evidence="2" type="ORF">GCM10009759_54820</name>
</gene>
<keyword evidence="3" id="KW-1185">Reference proteome</keyword>
<dbReference type="Proteomes" id="UP001500897">
    <property type="component" value="Unassembled WGS sequence"/>
</dbReference>
<dbReference type="EMBL" id="BAAANS010000043">
    <property type="protein sequence ID" value="GAA2112247.1"/>
    <property type="molecule type" value="Genomic_DNA"/>
</dbReference>